<evidence type="ECO:0000256" key="2">
    <source>
        <dbReference type="ARBA" id="ARBA00011081"/>
    </source>
</evidence>
<comment type="cofactor">
    <cofactor evidence="11">
        <name>Mg(2+)</name>
        <dbReference type="ChEBI" id="CHEBI:18420"/>
    </cofactor>
    <text evidence="11">Binds 1 Mg(2+) ion per subunit.</text>
</comment>
<dbReference type="EMBL" id="SHAH01000018">
    <property type="protein sequence ID" value="RZO77178.1"/>
    <property type="molecule type" value="Genomic_DNA"/>
</dbReference>
<evidence type="ECO:0000256" key="6">
    <source>
        <dbReference type="ARBA" id="ARBA00022842"/>
    </source>
</evidence>
<keyword evidence="6 11" id="KW-0460">Magnesium</keyword>
<dbReference type="PANTHER" id="PTHR43322">
    <property type="entry name" value="1-D-DEOXYXYLULOSE 5-PHOSPHATE SYNTHASE-RELATED"/>
    <property type="match status" value="1"/>
</dbReference>
<comment type="catalytic activity">
    <reaction evidence="11">
        <text>D-glyceraldehyde 3-phosphate + pyruvate + H(+) = 1-deoxy-D-xylulose 5-phosphate + CO2</text>
        <dbReference type="Rhea" id="RHEA:12605"/>
        <dbReference type="ChEBI" id="CHEBI:15361"/>
        <dbReference type="ChEBI" id="CHEBI:15378"/>
        <dbReference type="ChEBI" id="CHEBI:16526"/>
        <dbReference type="ChEBI" id="CHEBI:57792"/>
        <dbReference type="ChEBI" id="CHEBI:59776"/>
        <dbReference type="EC" id="2.2.1.7"/>
    </reaction>
</comment>
<proteinExistence type="inferred from homology"/>
<dbReference type="GO" id="GO:0000287">
    <property type="term" value="F:magnesium ion binding"/>
    <property type="evidence" value="ECO:0007669"/>
    <property type="project" value="UniProtKB-UniRule"/>
</dbReference>
<feature type="binding site" evidence="11">
    <location>
        <position position="156"/>
    </location>
    <ligand>
        <name>Mg(2+)</name>
        <dbReference type="ChEBI" id="CHEBI:18420"/>
    </ligand>
</feature>
<gene>
    <name evidence="11" type="primary">dxs</name>
    <name evidence="13" type="ORF">EVA69_02135</name>
</gene>
<comment type="cofactor">
    <cofactor evidence="11">
        <name>thiamine diphosphate</name>
        <dbReference type="ChEBI" id="CHEBI:58937"/>
    </cofactor>
    <text evidence="11">Binds 1 thiamine pyrophosphate per subunit.</text>
</comment>
<dbReference type="InterPro" id="IPR029061">
    <property type="entry name" value="THDP-binding"/>
</dbReference>
<comment type="pathway">
    <text evidence="1 11">Metabolic intermediate biosynthesis; 1-deoxy-D-xylulose 5-phosphate biosynthesis; 1-deoxy-D-xylulose 5-phosphate from D-glyceraldehyde 3-phosphate and pyruvate: step 1/1.</text>
</comment>
<keyword evidence="4 11" id="KW-0808">Transferase</keyword>
<dbReference type="NCBIfam" id="NF003933">
    <property type="entry name" value="PRK05444.2-2"/>
    <property type="match status" value="1"/>
</dbReference>
<sequence length="641" mass="69645">MLEEIPLTRPETPLLDSIDSPADLKSLDVAELDSLARELRLFLLYSVGQTGGHFGAGLGVVELTIALHYVFNTPEDRLVWDVGHQAYPHKILTGRRERMLTMRQAGGLAAFPSRAESEYDTFGVGHSSTSISAALGMMVASRMQDQDHHNIAVIGDGAMTAGMAFEALNHAGHIDDNVLVILNDNNMSISNNVGGLSSYFARMWASKPYNFVRTGGKRVLSKIPPALKAAHRAEEYLKGMVSPGTLFEEIGFNYIGLIDGHDINRLVEILGNMKTLRGPKLLHIVTQKGKGYSESENDPFGMHALSKIAPTQTDQTEEQLKQEPSKPEPALSYSQVFGNWLCDAASADQSIVGITPAMGEGSGMREFAEQFPERFHDVAIAEQHAVTFAAGMACEEVKPVVAIYSTFLQRAYDQLIHDVALQDLDVLFAIDRAGLVGEDGPTHAGSYDLTYLRCIPNMIVMAPSDEDETHKLLSTGYHHKGPAAVRYPRGKGPGTEIERNLDPVPIGRAISRRKGHSVAILAFGSMVKPALEAAEVIDATVADMRFVKPLDQELIGDLATSHQLIVTLEENTVMGGAGSAVNEYLVQENYSIPILNLGLPDRFLEHGKVPDMLAEVGLDSDAIATAIKQKLKACKIQSEAV</sequence>
<dbReference type="GO" id="GO:0005829">
    <property type="term" value="C:cytosol"/>
    <property type="evidence" value="ECO:0007669"/>
    <property type="project" value="TreeGrafter"/>
</dbReference>
<dbReference type="SUPFAM" id="SSF52518">
    <property type="entry name" value="Thiamin diphosphate-binding fold (THDP-binding)"/>
    <property type="match status" value="2"/>
</dbReference>
<dbReference type="Gene3D" id="3.40.50.920">
    <property type="match status" value="1"/>
</dbReference>
<keyword evidence="8 11" id="KW-0786">Thiamine pyrophosphate</keyword>
<feature type="binding site" evidence="11">
    <location>
        <begin position="125"/>
        <end position="127"/>
    </location>
    <ligand>
        <name>thiamine diphosphate</name>
        <dbReference type="ChEBI" id="CHEBI:58937"/>
    </ligand>
</feature>
<dbReference type="Pfam" id="PF02780">
    <property type="entry name" value="Transketolase_C"/>
    <property type="match status" value="1"/>
</dbReference>
<evidence type="ECO:0000256" key="3">
    <source>
        <dbReference type="ARBA" id="ARBA00011738"/>
    </source>
</evidence>
<evidence type="ECO:0000256" key="5">
    <source>
        <dbReference type="ARBA" id="ARBA00022723"/>
    </source>
</evidence>
<comment type="caution">
    <text evidence="13">The sequence shown here is derived from an EMBL/GenBank/DDBJ whole genome shotgun (WGS) entry which is preliminary data.</text>
</comment>
<dbReference type="Pfam" id="PF13292">
    <property type="entry name" value="DXP_synthase_N"/>
    <property type="match status" value="1"/>
</dbReference>
<comment type="function">
    <text evidence="10 11">Catalyzes the acyloin condensation reaction between C atoms 2 and 3 of pyruvate and glyceraldehyde 3-phosphate to yield 1-deoxy-D-xylulose-5-phosphate (DXP).</text>
</comment>
<evidence type="ECO:0000313" key="14">
    <source>
        <dbReference type="Proteomes" id="UP000320404"/>
    </source>
</evidence>
<organism evidence="13 14">
    <name type="scientific">OM182 bacterium</name>
    <dbReference type="NCBI Taxonomy" id="2510334"/>
    <lineage>
        <taxon>Bacteria</taxon>
        <taxon>Pseudomonadati</taxon>
        <taxon>Pseudomonadota</taxon>
        <taxon>Gammaproteobacteria</taxon>
        <taxon>OMG group</taxon>
        <taxon>OM182 clade</taxon>
    </lineage>
</organism>
<dbReference type="NCBIfam" id="TIGR00204">
    <property type="entry name" value="dxs"/>
    <property type="match status" value="1"/>
</dbReference>
<evidence type="ECO:0000313" key="13">
    <source>
        <dbReference type="EMBL" id="RZO77178.1"/>
    </source>
</evidence>
<evidence type="ECO:0000256" key="11">
    <source>
        <dbReference type="HAMAP-Rule" id="MF_00315"/>
    </source>
</evidence>
<feature type="binding site" evidence="11">
    <location>
        <begin position="157"/>
        <end position="158"/>
    </location>
    <ligand>
        <name>thiamine diphosphate</name>
        <dbReference type="ChEBI" id="CHEBI:58937"/>
    </ligand>
</feature>
<dbReference type="AlphaFoldDB" id="A0A520S3X5"/>
<dbReference type="CDD" id="cd07033">
    <property type="entry name" value="TPP_PYR_DXS_TK_like"/>
    <property type="match status" value="1"/>
</dbReference>
<keyword evidence="9 11" id="KW-0414">Isoprene biosynthesis</keyword>
<dbReference type="InterPro" id="IPR009014">
    <property type="entry name" value="Transketo_C/PFOR_II"/>
</dbReference>
<evidence type="ECO:0000256" key="7">
    <source>
        <dbReference type="ARBA" id="ARBA00022977"/>
    </source>
</evidence>
<feature type="binding site" evidence="11">
    <location>
        <position position="185"/>
    </location>
    <ligand>
        <name>thiamine diphosphate</name>
        <dbReference type="ChEBI" id="CHEBI:58937"/>
    </ligand>
</feature>
<dbReference type="UniPathway" id="UPA00064">
    <property type="reaction ID" value="UER00091"/>
</dbReference>
<feature type="binding site" evidence="11">
    <location>
        <position position="84"/>
    </location>
    <ligand>
        <name>thiamine diphosphate</name>
        <dbReference type="ChEBI" id="CHEBI:58937"/>
    </ligand>
</feature>
<dbReference type="Pfam" id="PF02779">
    <property type="entry name" value="Transket_pyr"/>
    <property type="match status" value="1"/>
</dbReference>
<name>A0A520S3X5_9GAMM</name>
<evidence type="ECO:0000256" key="9">
    <source>
        <dbReference type="ARBA" id="ARBA00023229"/>
    </source>
</evidence>
<feature type="binding site" evidence="11">
    <location>
        <position position="292"/>
    </location>
    <ligand>
        <name>thiamine diphosphate</name>
        <dbReference type="ChEBI" id="CHEBI:58937"/>
    </ligand>
</feature>
<feature type="binding site" evidence="11">
    <location>
        <position position="185"/>
    </location>
    <ligand>
        <name>Mg(2+)</name>
        <dbReference type="ChEBI" id="CHEBI:18420"/>
    </ligand>
</feature>
<dbReference type="SMART" id="SM00861">
    <property type="entry name" value="Transket_pyr"/>
    <property type="match status" value="1"/>
</dbReference>
<evidence type="ECO:0000256" key="8">
    <source>
        <dbReference type="ARBA" id="ARBA00023052"/>
    </source>
</evidence>
<dbReference type="InterPro" id="IPR033248">
    <property type="entry name" value="Transketolase_C"/>
</dbReference>
<dbReference type="FunFam" id="3.40.50.970:FF:000005">
    <property type="entry name" value="1-deoxy-D-xylulose-5-phosphate synthase"/>
    <property type="match status" value="1"/>
</dbReference>
<dbReference type="CDD" id="cd02007">
    <property type="entry name" value="TPP_DXS"/>
    <property type="match status" value="1"/>
</dbReference>
<evidence type="ECO:0000256" key="4">
    <source>
        <dbReference type="ARBA" id="ARBA00022679"/>
    </source>
</evidence>
<dbReference type="GO" id="GO:0009228">
    <property type="term" value="P:thiamine biosynthetic process"/>
    <property type="evidence" value="ECO:0007669"/>
    <property type="project" value="UniProtKB-UniRule"/>
</dbReference>
<dbReference type="InterPro" id="IPR005475">
    <property type="entry name" value="Transketolase-like_Pyr-bd"/>
</dbReference>
<accession>A0A520S3X5</accession>
<dbReference type="HAMAP" id="MF_00315">
    <property type="entry name" value="DXP_synth"/>
    <property type="match status" value="1"/>
</dbReference>
<comment type="subunit">
    <text evidence="3 11">Homodimer.</text>
</comment>
<dbReference type="PANTHER" id="PTHR43322:SF5">
    <property type="entry name" value="1-DEOXY-D-XYLULOSE-5-PHOSPHATE SYNTHASE, CHLOROPLASTIC"/>
    <property type="match status" value="1"/>
</dbReference>
<dbReference type="Gene3D" id="3.40.50.970">
    <property type="match status" value="2"/>
</dbReference>
<comment type="similarity">
    <text evidence="2 11">Belongs to the transketolase family. DXPS subfamily.</text>
</comment>
<reference evidence="13 14" key="1">
    <citation type="submission" date="2019-02" db="EMBL/GenBank/DDBJ databases">
        <title>Prokaryotic population dynamics and viral predation in marine succession experiment using metagenomics: the confinement effect.</title>
        <authorList>
            <person name="Haro-Moreno J.M."/>
            <person name="Rodriguez-Valera F."/>
            <person name="Lopez-Perez M."/>
        </authorList>
    </citation>
    <scope>NUCLEOTIDE SEQUENCE [LARGE SCALE GENOMIC DNA]</scope>
    <source>
        <strain evidence="13">MED-G158</strain>
    </source>
</reference>
<dbReference type="InterPro" id="IPR020826">
    <property type="entry name" value="Transketolase_BS"/>
</dbReference>
<evidence type="ECO:0000259" key="12">
    <source>
        <dbReference type="SMART" id="SM00861"/>
    </source>
</evidence>
<dbReference type="Proteomes" id="UP000320404">
    <property type="component" value="Unassembled WGS sequence"/>
</dbReference>
<feature type="domain" description="Transketolase-like pyrimidine-binding" evidence="12">
    <location>
        <begin position="331"/>
        <end position="495"/>
    </location>
</feature>
<dbReference type="GO" id="GO:0019288">
    <property type="term" value="P:isopentenyl diphosphate biosynthetic process, methylerythritol 4-phosphate pathway"/>
    <property type="evidence" value="ECO:0007669"/>
    <property type="project" value="TreeGrafter"/>
</dbReference>
<dbReference type="GO" id="GO:0030976">
    <property type="term" value="F:thiamine pyrophosphate binding"/>
    <property type="evidence" value="ECO:0007669"/>
    <property type="project" value="UniProtKB-UniRule"/>
</dbReference>
<dbReference type="InterPro" id="IPR005477">
    <property type="entry name" value="Dxylulose-5-P_synthase"/>
</dbReference>
<dbReference type="GO" id="GO:0016114">
    <property type="term" value="P:terpenoid biosynthetic process"/>
    <property type="evidence" value="ECO:0007669"/>
    <property type="project" value="UniProtKB-UniRule"/>
</dbReference>
<dbReference type="FunFam" id="3.40.50.920:FF:000002">
    <property type="entry name" value="1-deoxy-D-xylulose-5-phosphate synthase"/>
    <property type="match status" value="1"/>
</dbReference>
<keyword evidence="7 11" id="KW-0784">Thiamine biosynthesis</keyword>
<evidence type="ECO:0000256" key="1">
    <source>
        <dbReference type="ARBA" id="ARBA00004980"/>
    </source>
</evidence>
<evidence type="ECO:0000256" key="10">
    <source>
        <dbReference type="ARBA" id="ARBA00055605"/>
    </source>
</evidence>
<dbReference type="PROSITE" id="PS00802">
    <property type="entry name" value="TRANSKETOLASE_2"/>
    <property type="match status" value="1"/>
</dbReference>
<dbReference type="SUPFAM" id="SSF52922">
    <property type="entry name" value="TK C-terminal domain-like"/>
    <property type="match status" value="1"/>
</dbReference>
<feature type="binding site" evidence="11">
    <location>
        <position position="382"/>
    </location>
    <ligand>
        <name>thiamine diphosphate</name>
        <dbReference type="ChEBI" id="CHEBI:58937"/>
    </ligand>
</feature>
<protein>
    <recommendedName>
        <fullName evidence="11">1-deoxy-D-xylulose-5-phosphate synthase</fullName>
        <ecNumber evidence="11">2.2.1.7</ecNumber>
    </recommendedName>
    <alternativeName>
        <fullName evidence="11">1-deoxyxylulose-5-phosphate synthase</fullName>
        <shortName evidence="11">DXP synthase</shortName>
        <shortName evidence="11">DXPS</shortName>
    </alternativeName>
</protein>
<dbReference type="GO" id="GO:0008661">
    <property type="term" value="F:1-deoxy-D-xylulose-5-phosphate synthase activity"/>
    <property type="evidence" value="ECO:0007669"/>
    <property type="project" value="UniProtKB-UniRule"/>
</dbReference>
<keyword evidence="5 11" id="KW-0479">Metal-binding</keyword>
<dbReference type="EC" id="2.2.1.7" evidence="11"/>